<name>A0A1Y2A0N6_9PLEO</name>
<dbReference type="OrthoDB" id="2142961at2759"/>
<feature type="compositionally biased region" description="Polar residues" evidence="1">
    <location>
        <begin position="228"/>
        <end position="239"/>
    </location>
</feature>
<dbReference type="EMBL" id="MCFA01000020">
    <property type="protein sequence ID" value="ORY16072.1"/>
    <property type="molecule type" value="Genomic_DNA"/>
</dbReference>
<dbReference type="InterPro" id="IPR028322">
    <property type="entry name" value="PNRC-like_rgn"/>
</dbReference>
<feature type="compositionally biased region" description="Polar residues" evidence="1">
    <location>
        <begin position="480"/>
        <end position="497"/>
    </location>
</feature>
<feature type="compositionally biased region" description="Polar residues" evidence="1">
    <location>
        <begin position="298"/>
        <end position="312"/>
    </location>
</feature>
<proteinExistence type="predicted"/>
<feature type="compositionally biased region" description="Low complexity" evidence="1">
    <location>
        <begin position="365"/>
        <end position="376"/>
    </location>
</feature>
<feature type="compositionally biased region" description="Low complexity" evidence="1">
    <location>
        <begin position="47"/>
        <end position="61"/>
    </location>
</feature>
<accession>A0A1Y2A0N6</accession>
<gene>
    <name evidence="2" type="ORF">BCR34DRAFT_476781</name>
</gene>
<organism evidence="2 3">
    <name type="scientific">Clohesyomyces aquaticus</name>
    <dbReference type="NCBI Taxonomy" id="1231657"/>
    <lineage>
        <taxon>Eukaryota</taxon>
        <taxon>Fungi</taxon>
        <taxon>Dikarya</taxon>
        <taxon>Ascomycota</taxon>
        <taxon>Pezizomycotina</taxon>
        <taxon>Dothideomycetes</taxon>
        <taxon>Pleosporomycetidae</taxon>
        <taxon>Pleosporales</taxon>
        <taxon>Lindgomycetaceae</taxon>
        <taxon>Clohesyomyces</taxon>
    </lineage>
</organism>
<feature type="compositionally biased region" description="Polar residues" evidence="1">
    <location>
        <begin position="101"/>
        <end position="124"/>
    </location>
</feature>
<dbReference type="GO" id="GO:0016071">
    <property type="term" value="P:mRNA metabolic process"/>
    <property type="evidence" value="ECO:0007669"/>
    <property type="project" value="UniProtKB-ARBA"/>
</dbReference>
<keyword evidence="3" id="KW-1185">Reference proteome</keyword>
<feature type="compositionally biased region" description="Pro residues" evidence="1">
    <location>
        <begin position="186"/>
        <end position="197"/>
    </location>
</feature>
<feature type="compositionally biased region" description="Polar residues" evidence="1">
    <location>
        <begin position="247"/>
        <end position="261"/>
    </location>
</feature>
<dbReference type="Proteomes" id="UP000193144">
    <property type="component" value="Unassembled WGS sequence"/>
</dbReference>
<feature type="region of interest" description="Disordered" evidence="1">
    <location>
        <begin position="1"/>
        <end position="212"/>
    </location>
</feature>
<feature type="compositionally biased region" description="Polar residues" evidence="1">
    <location>
        <begin position="340"/>
        <end position="350"/>
    </location>
</feature>
<evidence type="ECO:0000313" key="3">
    <source>
        <dbReference type="Proteomes" id="UP000193144"/>
    </source>
</evidence>
<reference evidence="2 3" key="1">
    <citation type="submission" date="2016-07" db="EMBL/GenBank/DDBJ databases">
        <title>Pervasive Adenine N6-methylation of Active Genes in Fungi.</title>
        <authorList>
            <consortium name="DOE Joint Genome Institute"/>
            <person name="Mondo S.J."/>
            <person name="Dannebaum R.O."/>
            <person name="Kuo R.C."/>
            <person name="Labutti K."/>
            <person name="Haridas S."/>
            <person name="Kuo A."/>
            <person name="Salamov A."/>
            <person name="Ahrendt S.R."/>
            <person name="Lipzen A."/>
            <person name="Sullivan W."/>
            <person name="Andreopoulos W.B."/>
            <person name="Clum A."/>
            <person name="Lindquist E."/>
            <person name="Daum C."/>
            <person name="Ramamoorthy G.K."/>
            <person name="Gryganskyi A."/>
            <person name="Culley D."/>
            <person name="Magnuson J.K."/>
            <person name="James T.Y."/>
            <person name="O'Malley M.A."/>
            <person name="Stajich J.E."/>
            <person name="Spatafora J.W."/>
            <person name="Visel A."/>
            <person name="Grigoriev I.V."/>
        </authorList>
    </citation>
    <scope>NUCLEOTIDE SEQUENCE [LARGE SCALE GENOMIC DNA]</scope>
    <source>
        <strain evidence="2 3">CBS 115471</strain>
    </source>
</reference>
<protein>
    <recommendedName>
        <fullName evidence="4">Proteophosphoglycan 5</fullName>
    </recommendedName>
</protein>
<dbReference type="Pfam" id="PF15365">
    <property type="entry name" value="PNRC"/>
    <property type="match status" value="1"/>
</dbReference>
<evidence type="ECO:0000313" key="2">
    <source>
        <dbReference type="EMBL" id="ORY16072.1"/>
    </source>
</evidence>
<comment type="caution">
    <text evidence="2">The sequence shown here is derived from an EMBL/GenBank/DDBJ whole genome shotgun (WGS) entry which is preliminary data.</text>
</comment>
<dbReference type="AlphaFoldDB" id="A0A1Y2A0N6"/>
<feature type="region of interest" description="Disordered" evidence="1">
    <location>
        <begin position="228"/>
        <end position="507"/>
    </location>
</feature>
<sequence>MSSTNNAPSPSPRAPRGKQHQHSKSATQTQLPNGGNQAPRRPRGNRRNNGNNGNNGNAQQNSAYQSDFSANLGVDDVDSAVVSSEEVPIPTGPRQGKKHTNSQPTADRVFSPTSVAHASLTDSEATPKTASATPAKPQGAYAGPTFHASPAPSALPIPKFLSKSVPAKSRPVPGLPSPPAEVSGSPPSPTPSPPSPSRVPISIPPRNEDSPLDILFKADRAERARVSNLSPASTVFSSPPSHPLANGNIQHAKQDSHSSLNAMFPIELEAPNKAPRRSPPAAAPIAHRSVTAPAGIPQTESFTQPTNNSNVVQDLLGRLNISQEKPLASTPPRVVDRNPSAPSSRHQTPSPFYDGRSAYRSASGPTTPAPTAQETPDFFYGNRNLSPLFKAAKTDSNSKRNSGLRTEITADSPVLQQGGFLPAPPSGPNNIDANIVENPNHRKPRTPGRRAYQPRPDSYPNAGANQRINGAGSGSPVSVPKTTSAMSFIPSSVQTKQHSAKPKSTPLSLEQELKQMLNMKTGPEATQGVR</sequence>
<evidence type="ECO:0008006" key="4">
    <source>
        <dbReference type="Google" id="ProtNLM"/>
    </source>
</evidence>
<evidence type="ECO:0000256" key="1">
    <source>
        <dbReference type="SAM" id="MobiDB-lite"/>
    </source>
</evidence>
<feature type="compositionally biased region" description="Low complexity" evidence="1">
    <location>
        <begin position="126"/>
        <end position="137"/>
    </location>
</feature>